<protein>
    <submittedName>
        <fullName evidence="3">Twitching motility protein</fullName>
    </submittedName>
</protein>
<evidence type="ECO:0000313" key="3">
    <source>
        <dbReference type="EMBL" id="GAB62707.1"/>
    </source>
</evidence>
<evidence type="ECO:0000256" key="1">
    <source>
        <dbReference type="ARBA" id="ARBA00006611"/>
    </source>
</evidence>
<accession>I3ILW2</accession>
<comment type="caution">
    <text evidence="3">The sequence shown here is derived from an EMBL/GenBank/DDBJ whole genome shotgun (WGS) entry which is preliminary data.</text>
</comment>
<feature type="domain" description="Bacterial type II secretion system protein E" evidence="2">
    <location>
        <begin position="193"/>
        <end position="207"/>
    </location>
</feature>
<dbReference type="OrthoDB" id="9808272at2"/>
<dbReference type="SMART" id="SM00382">
    <property type="entry name" value="AAA"/>
    <property type="match status" value="1"/>
</dbReference>
<dbReference type="Gene3D" id="3.30.450.90">
    <property type="match status" value="1"/>
</dbReference>
<dbReference type="NCBIfam" id="TIGR01420">
    <property type="entry name" value="pilT_fam"/>
    <property type="match status" value="1"/>
</dbReference>
<dbReference type="STRING" id="247490.KSU1_C1111"/>
<dbReference type="SUPFAM" id="SSF52540">
    <property type="entry name" value="P-loop containing nucleoside triphosphate hydrolases"/>
    <property type="match status" value="1"/>
</dbReference>
<name>I3ILW2_9BACT</name>
<dbReference type="InterPro" id="IPR027417">
    <property type="entry name" value="P-loop_NTPase"/>
</dbReference>
<dbReference type="PROSITE" id="PS00662">
    <property type="entry name" value="T2SP_E"/>
    <property type="match status" value="1"/>
</dbReference>
<dbReference type="EMBL" id="BAFH01000003">
    <property type="protein sequence ID" value="GAB62707.1"/>
    <property type="molecule type" value="Genomic_DNA"/>
</dbReference>
<sequence length="349" mass="39046">MDILDLLLFAKKENASDIHISSGEPLMIRIHGDIRKIDVPPLSKEDVHKILYDILNDQQRKMYEEHYELDFAIAFGDTGRFRVNAFLQNRGESIVFRSIPTVIPTLEQLGMPKIVSDLTKKEKGLILVTGPTGCGKSTTLAAMIDLINREEKCHILTIEDPIEFIHQSKNSLINQRELGPHTHSFANALRSALREDPDVILVGEMRDLETISLALTAAETGHLVFGTLHTSSAPKTVDRVIDVFPPEQQEQVRTMFSESIQAVLTQQLLKRKDGKGRVAALEIMIGTSAVRNLIRENKIAQIPSSIQTGRQYGMQTMDQAMIELYQKDSVTKEAIEKLVSNPSVLSGIR</sequence>
<organism evidence="3 4">
    <name type="scientific">Candidatus Jettenia caeni</name>
    <dbReference type="NCBI Taxonomy" id="247490"/>
    <lineage>
        <taxon>Bacteria</taxon>
        <taxon>Pseudomonadati</taxon>
        <taxon>Planctomycetota</taxon>
        <taxon>Candidatus Brocadiia</taxon>
        <taxon>Candidatus Brocadiales</taxon>
        <taxon>Candidatus Brocadiaceae</taxon>
        <taxon>Candidatus Jettenia</taxon>
    </lineage>
</organism>
<dbReference type="GO" id="GO:0005524">
    <property type="term" value="F:ATP binding"/>
    <property type="evidence" value="ECO:0007669"/>
    <property type="project" value="InterPro"/>
</dbReference>
<dbReference type="InterPro" id="IPR003593">
    <property type="entry name" value="AAA+_ATPase"/>
</dbReference>
<dbReference type="CDD" id="cd01131">
    <property type="entry name" value="PilT"/>
    <property type="match status" value="1"/>
</dbReference>
<evidence type="ECO:0000259" key="2">
    <source>
        <dbReference type="PROSITE" id="PS00662"/>
    </source>
</evidence>
<dbReference type="AlphaFoldDB" id="I3ILW2"/>
<dbReference type="InterPro" id="IPR006321">
    <property type="entry name" value="PilT/PilU"/>
</dbReference>
<dbReference type="Proteomes" id="UP000002985">
    <property type="component" value="Unassembled WGS sequence"/>
</dbReference>
<reference evidence="3 4" key="1">
    <citation type="journal article" date="2012" name="FEBS Lett.">
        <title>Anammox organism KSU-1 expresses a NirK-type copper-containing nitrite reductase instead of a NirS-type with cytochrome cd1.</title>
        <authorList>
            <person name="Hira D."/>
            <person name="Toh H."/>
            <person name="Migita C.T."/>
            <person name="Okubo H."/>
            <person name="Nishiyama T."/>
            <person name="Hattori M."/>
            <person name="Furukawa K."/>
            <person name="Fujii T."/>
        </authorList>
    </citation>
    <scope>NUCLEOTIDE SEQUENCE [LARGE SCALE GENOMIC DNA]</scope>
</reference>
<dbReference type="eggNOG" id="COG2805">
    <property type="taxonomic scope" value="Bacteria"/>
</dbReference>
<dbReference type="Gene3D" id="3.40.50.300">
    <property type="entry name" value="P-loop containing nucleotide triphosphate hydrolases"/>
    <property type="match status" value="1"/>
</dbReference>
<proteinExistence type="inferred from homology"/>
<dbReference type="InterPro" id="IPR001482">
    <property type="entry name" value="T2SS/T4SS_dom"/>
</dbReference>
<evidence type="ECO:0000313" key="4">
    <source>
        <dbReference type="Proteomes" id="UP000002985"/>
    </source>
</evidence>
<gene>
    <name evidence="3" type="ORF">KSU1_C1111</name>
</gene>
<dbReference type="PANTHER" id="PTHR30486:SF6">
    <property type="entry name" value="TYPE IV PILUS RETRACTATION ATPASE PILT"/>
    <property type="match status" value="1"/>
</dbReference>
<keyword evidence="4" id="KW-1185">Reference proteome</keyword>
<dbReference type="PANTHER" id="PTHR30486">
    <property type="entry name" value="TWITCHING MOTILITY PROTEIN PILT"/>
    <property type="match status" value="1"/>
</dbReference>
<dbReference type="Pfam" id="PF00437">
    <property type="entry name" value="T2SSE"/>
    <property type="match status" value="1"/>
</dbReference>
<dbReference type="InterPro" id="IPR050921">
    <property type="entry name" value="T4SS_GSP_E_ATPase"/>
</dbReference>
<dbReference type="GO" id="GO:0016887">
    <property type="term" value="F:ATP hydrolysis activity"/>
    <property type="evidence" value="ECO:0007669"/>
    <property type="project" value="InterPro"/>
</dbReference>
<comment type="similarity">
    <text evidence="1">Belongs to the GSP E family.</text>
</comment>